<dbReference type="GeneID" id="90543139"/>
<dbReference type="InterPro" id="IPR011009">
    <property type="entry name" value="Kinase-like_dom_sf"/>
</dbReference>
<accession>A0A1I2Q9G4</accession>
<evidence type="ECO:0000313" key="7">
    <source>
        <dbReference type="Proteomes" id="UP000246114"/>
    </source>
</evidence>
<dbReference type="EMBL" id="FOOE01000037">
    <property type="protein sequence ID" value="SFG24293.1"/>
    <property type="molecule type" value="Genomic_DNA"/>
</dbReference>
<comment type="similarity">
    <text evidence="1">Belongs to the protein kinase superfamily. ADCK protein kinase family.</text>
</comment>
<name>A0A1I2Q9G4_9CLOT</name>
<keyword evidence="2" id="KW-0472">Membrane</keyword>
<dbReference type="Pfam" id="PF03109">
    <property type="entry name" value="ABC1"/>
    <property type="match status" value="1"/>
</dbReference>
<reference evidence="5 6" key="1">
    <citation type="submission" date="2016-10" db="EMBL/GenBank/DDBJ databases">
        <authorList>
            <person name="de Groot N.N."/>
        </authorList>
    </citation>
    <scope>NUCLEOTIDE SEQUENCE [LARGE SCALE GENOMIC DNA]</scope>
    <source>
        <strain evidence="5 6">NLAE-zl-G419</strain>
    </source>
</reference>
<dbReference type="SUPFAM" id="SSF56112">
    <property type="entry name" value="Protein kinase-like (PK-like)"/>
    <property type="match status" value="1"/>
</dbReference>
<evidence type="ECO:0000313" key="4">
    <source>
        <dbReference type="EMBL" id="PWL52087.1"/>
    </source>
</evidence>
<keyword evidence="4" id="KW-0418">Kinase</keyword>
<dbReference type="InterPro" id="IPR050154">
    <property type="entry name" value="UbiB_kinase"/>
</dbReference>
<dbReference type="Gene3D" id="1.10.510.10">
    <property type="entry name" value="Transferase(Phosphotransferase) domain 1"/>
    <property type="match status" value="1"/>
</dbReference>
<evidence type="ECO:0000259" key="3">
    <source>
        <dbReference type="Pfam" id="PF03109"/>
    </source>
</evidence>
<keyword evidence="4" id="KW-0808">Transferase</keyword>
<dbReference type="CDD" id="cd05121">
    <property type="entry name" value="ABC1_ADCK3-like"/>
    <property type="match status" value="1"/>
</dbReference>
<dbReference type="PANTHER" id="PTHR10566">
    <property type="entry name" value="CHAPERONE-ACTIVITY OF BC1 COMPLEX CABC1 -RELATED"/>
    <property type="match status" value="1"/>
</dbReference>
<dbReference type="OrthoDB" id="9795390at2"/>
<dbReference type="eggNOG" id="COG0661">
    <property type="taxonomic scope" value="Bacteria"/>
</dbReference>
<gene>
    <name evidence="4" type="ORF">DBY38_12265</name>
    <name evidence="5" type="ORF">SAMN04487885_13718</name>
</gene>
<feature type="transmembrane region" description="Helical" evidence="2">
    <location>
        <begin position="475"/>
        <end position="493"/>
    </location>
</feature>
<evidence type="ECO:0000313" key="5">
    <source>
        <dbReference type="EMBL" id="SFG24293.1"/>
    </source>
</evidence>
<evidence type="ECO:0000313" key="6">
    <source>
        <dbReference type="Proteomes" id="UP000182135"/>
    </source>
</evidence>
<feature type="transmembrane region" description="Helical" evidence="2">
    <location>
        <begin position="505"/>
        <end position="526"/>
    </location>
</feature>
<dbReference type="InterPro" id="IPR004147">
    <property type="entry name" value="ABC1_dom"/>
</dbReference>
<keyword evidence="6" id="KW-1185">Reference proteome</keyword>
<dbReference type="Proteomes" id="UP000182135">
    <property type="component" value="Unassembled WGS sequence"/>
</dbReference>
<keyword evidence="2" id="KW-0812">Transmembrane</keyword>
<sequence length="531" mass="60265">MSKNSNDRFKEIVKVFFKYGFGYLVDSKIKKRTPSPENLKKAFEELGPTFIKLGQIISTRTDLLPEEYVSELKKLQDEALPESFESIEKVFFEEFGVSLKNQFKFFDEAPMASASISQVHKATLLDGRNVIVKVQRPHIKEKMALDVSVLAKILKLTKNKFANSFINPVEALNEIWISTQKELDFTIEMENTIKFKELNKDVAFIYVPYVVKSMSSEKILTLERIDGIKVDNINSLQENYYDLSDISRKLALGFLKQVFNDGFFHGDPHPGNILIKDNKICFIDFGIVGNLSIPLREALNDALISIVLKDINKLISVFLSIGIRKGYVDRNALYEDIEYLFFNYLNTSLAHINISLMLNDIIQLTAKHNIQLPKELTLVMKSLVILEGVMTHLSPEIKILDIAIPYVKENSELIPKLSHDDIVIKTYTFLNSLYKTPEKIVEVSDNILSGRTKLQLEHKNLERPLIQVNKMVNRLVFGLVISAMIISSAWLISSNTGPKINGVSFMGIAGFLMSGVLALWLLISIIRSGMT</sequence>
<reference evidence="4 7" key="2">
    <citation type="submission" date="2018-03" db="EMBL/GenBank/DDBJ databases">
        <title>The uncultured portion of the human microbiome is neutrally assembled.</title>
        <authorList>
            <person name="Jeraldo P."/>
            <person name="Boardman L."/>
            <person name="White B.A."/>
            <person name="Nelson H."/>
            <person name="Goldenfeld N."/>
            <person name="Chia N."/>
        </authorList>
    </citation>
    <scope>NUCLEOTIDE SEQUENCE [LARGE SCALE GENOMIC DNA]</scope>
    <source>
        <strain evidence="4">CIM:MAG 903</strain>
    </source>
</reference>
<keyword evidence="2" id="KW-1133">Transmembrane helix</keyword>
<dbReference type="RefSeq" id="WP_027639266.1">
    <property type="nucleotide sequence ID" value="NZ_CABMJC010000004.1"/>
</dbReference>
<dbReference type="GO" id="GO:0016301">
    <property type="term" value="F:kinase activity"/>
    <property type="evidence" value="ECO:0007669"/>
    <property type="project" value="UniProtKB-KW"/>
</dbReference>
<evidence type="ECO:0000256" key="1">
    <source>
        <dbReference type="ARBA" id="ARBA00009670"/>
    </source>
</evidence>
<dbReference type="Proteomes" id="UP000246114">
    <property type="component" value="Unassembled WGS sequence"/>
</dbReference>
<organism evidence="5 6">
    <name type="scientific">Clostridium cadaveris</name>
    <dbReference type="NCBI Taxonomy" id="1529"/>
    <lineage>
        <taxon>Bacteria</taxon>
        <taxon>Bacillati</taxon>
        <taxon>Bacillota</taxon>
        <taxon>Clostridia</taxon>
        <taxon>Eubacteriales</taxon>
        <taxon>Clostridiaceae</taxon>
        <taxon>Clostridium</taxon>
    </lineage>
</organism>
<feature type="domain" description="ABC1 atypical kinase-like" evidence="3">
    <location>
        <begin position="74"/>
        <end position="316"/>
    </location>
</feature>
<protein>
    <submittedName>
        <fullName evidence="4">AarF/ABC1/UbiB kinase family protein</fullName>
    </submittedName>
    <submittedName>
        <fullName evidence="5">Ubiquinone biosynthesis protein</fullName>
    </submittedName>
</protein>
<dbReference type="PANTHER" id="PTHR10566:SF113">
    <property type="entry name" value="PROTEIN ACTIVITY OF BC1 COMPLEX KINASE 7, CHLOROPLASTIC"/>
    <property type="match status" value="1"/>
</dbReference>
<proteinExistence type="inferred from homology"/>
<dbReference type="EMBL" id="QAMZ01000052">
    <property type="protein sequence ID" value="PWL52087.1"/>
    <property type="molecule type" value="Genomic_DNA"/>
</dbReference>
<dbReference type="AlphaFoldDB" id="A0A1I2Q9G4"/>
<dbReference type="STRING" id="1529.SAMN04487885_13718"/>
<evidence type="ECO:0000256" key="2">
    <source>
        <dbReference type="SAM" id="Phobius"/>
    </source>
</evidence>
<keyword evidence="5" id="KW-0830">Ubiquinone</keyword>